<reference evidence="3 4" key="1">
    <citation type="submission" date="2023-10" db="EMBL/GenBank/DDBJ databases">
        <title>Draft genome sequence of Xylaria bambusicola isolate GMP-LS, the root and basal stem rot pathogen of sugarcane in Indonesia.</title>
        <authorList>
            <person name="Selvaraj P."/>
            <person name="Muralishankar V."/>
            <person name="Muruganantham S."/>
            <person name="Sp S."/>
            <person name="Haryani S."/>
            <person name="Lau K.J.X."/>
            <person name="Naqvi N.I."/>
        </authorList>
    </citation>
    <scope>NUCLEOTIDE SEQUENCE [LARGE SCALE GENOMIC DNA]</scope>
    <source>
        <strain evidence="3">GMP-LS</strain>
    </source>
</reference>
<evidence type="ECO:0000313" key="4">
    <source>
        <dbReference type="Proteomes" id="UP001305414"/>
    </source>
</evidence>
<accession>A0AAN7ZA22</accession>
<feature type="region of interest" description="Disordered" evidence="1">
    <location>
        <begin position="47"/>
        <end position="84"/>
    </location>
</feature>
<dbReference type="Proteomes" id="UP001305414">
    <property type="component" value="Unassembled WGS sequence"/>
</dbReference>
<evidence type="ECO:0000256" key="1">
    <source>
        <dbReference type="SAM" id="MobiDB-lite"/>
    </source>
</evidence>
<feature type="compositionally biased region" description="Polar residues" evidence="1">
    <location>
        <begin position="68"/>
        <end position="84"/>
    </location>
</feature>
<dbReference type="EMBL" id="JAWHQM010000058">
    <property type="protein sequence ID" value="KAK5635867.1"/>
    <property type="molecule type" value="Genomic_DNA"/>
</dbReference>
<protein>
    <submittedName>
        <fullName evidence="3">Uncharacterized protein</fullName>
    </submittedName>
</protein>
<keyword evidence="4" id="KW-1185">Reference proteome</keyword>
<comment type="caution">
    <text evidence="3">The sequence shown here is derived from an EMBL/GenBank/DDBJ whole genome shotgun (WGS) entry which is preliminary data.</text>
</comment>
<keyword evidence="2" id="KW-1133">Transmembrane helix</keyword>
<sequence length="84" mass="8954">MKIRNSLEVASLDGQMELSAYRGGATLVIVMIPFSSGLFMMISARDMSADTSKPKDQSSPRHVPRVTSPGQDSTIDSSAYSTAA</sequence>
<name>A0AAN7ZA22_9PEZI</name>
<proteinExistence type="predicted"/>
<organism evidence="3 4">
    <name type="scientific">Xylaria bambusicola</name>
    <dbReference type="NCBI Taxonomy" id="326684"/>
    <lineage>
        <taxon>Eukaryota</taxon>
        <taxon>Fungi</taxon>
        <taxon>Dikarya</taxon>
        <taxon>Ascomycota</taxon>
        <taxon>Pezizomycotina</taxon>
        <taxon>Sordariomycetes</taxon>
        <taxon>Xylariomycetidae</taxon>
        <taxon>Xylariales</taxon>
        <taxon>Xylariaceae</taxon>
        <taxon>Xylaria</taxon>
    </lineage>
</organism>
<keyword evidence="2" id="KW-0812">Transmembrane</keyword>
<evidence type="ECO:0000313" key="3">
    <source>
        <dbReference type="EMBL" id="KAK5635867.1"/>
    </source>
</evidence>
<feature type="transmembrane region" description="Helical" evidence="2">
    <location>
        <begin position="20"/>
        <end position="42"/>
    </location>
</feature>
<dbReference type="AlphaFoldDB" id="A0AAN7ZA22"/>
<gene>
    <name evidence="3" type="ORF">RRF57_011579</name>
</gene>
<keyword evidence="2" id="KW-0472">Membrane</keyword>
<evidence type="ECO:0000256" key="2">
    <source>
        <dbReference type="SAM" id="Phobius"/>
    </source>
</evidence>